<organism evidence="1 2">
    <name type="scientific">Streptococcus parasanguinis</name>
    <dbReference type="NCBI Taxonomy" id="1318"/>
    <lineage>
        <taxon>Bacteria</taxon>
        <taxon>Bacillati</taxon>
        <taxon>Bacillota</taxon>
        <taxon>Bacilli</taxon>
        <taxon>Lactobacillales</taxon>
        <taxon>Streptococcaceae</taxon>
        <taxon>Streptococcus</taxon>
    </lineage>
</organism>
<comment type="caution">
    <text evidence="1">The sequence shown here is derived from an EMBL/GenBank/DDBJ whole genome shotgun (WGS) entry which is preliminary data.</text>
</comment>
<dbReference type="SUPFAM" id="SSF48403">
    <property type="entry name" value="Ankyrin repeat"/>
    <property type="match status" value="1"/>
</dbReference>
<sequence length="224" mass="25798">MQKTFQLLRRGDIEGVRQILDKKPEEVNAVSGDKPKRDQGQSLLQVAIKSGHLDIADLLIDRGADLNFIEEPTELNPFCQPVLQTAGGRAVFDCRRMIKRWNGQYEMYSSKEKADRSFKVFEKMLELGADISQKDSHGGTLLQTILIETKEVLPSYYWKTKETSDNVLITDELRHDLNRIYDLLIRYGVTADEIAVYQNIPLKELYQDSPTMEFLNRLDQSRSL</sequence>
<dbReference type="AlphaFoldDB" id="A0A6L6LE26"/>
<dbReference type="Proteomes" id="UP000462658">
    <property type="component" value="Unassembled WGS sequence"/>
</dbReference>
<dbReference type="PROSITE" id="PS50297">
    <property type="entry name" value="ANK_REP_REGION"/>
    <property type="match status" value="1"/>
</dbReference>
<evidence type="ECO:0000313" key="1">
    <source>
        <dbReference type="EMBL" id="MTR63065.1"/>
    </source>
</evidence>
<gene>
    <name evidence="1" type="ORF">GMC80_06955</name>
</gene>
<dbReference type="Gene3D" id="1.25.40.20">
    <property type="entry name" value="Ankyrin repeat-containing domain"/>
    <property type="match status" value="1"/>
</dbReference>
<dbReference type="EMBL" id="WMZA01000003">
    <property type="protein sequence ID" value="MTR63065.1"/>
    <property type="molecule type" value="Genomic_DNA"/>
</dbReference>
<evidence type="ECO:0000313" key="2">
    <source>
        <dbReference type="Proteomes" id="UP000462658"/>
    </source>
</evidence>
<name>A0A6L6LE26_STRPA</name>
<dbReference type="Pfam" id="PF13606">
    <property type="entry name" value="Ank_3"/>
    <property type="match status" value="1"/>
</dbReference>
<reference evidence="1 2" key="1">
    <citation type="journal article" date="2019" name="Nat. Med.">
        <title>A library of human gut bacterial isolates paired with longitudinal multiomics data enables mechanistic microbiome research.</title>
        <authorList>
            <person name="Poyet M."/>
            <person name="Groussin M."/>
            <person name="Gibbons S.M."/>
            <person name="Avila-Pacheco J."/>
            <person name="Jiang X."/>
            <person name="Kearney S.M."/>
            <person name="Perrotta A.R."/>
            <person name="Berdy B."/>
            <person name="Zhao S."/>
            <person name="Lieberman T.D."/>
            <person name="Swanson P.K."/>
            <person name="Smith M."/>
            <person name="Roesemann S."/>
            <person name="Alexander J.E."/>
            <person name="Rich S.A."/>
            <person name="Livny J."/>
            <person name="Vlamakis H."/>
            <person name="Clish C."/>
            <person name="Bullock K."/>
            <person name="Deik A."/>
            <person name="Scott J."/>
            <person name="Pierce K.A."/>
            <person name="Xavier R.J."/>
            <person name="Alm E.J."/>
        </authorList>
    </citation>
    <scope>NUCLEOTIDE SEQUENCE [LARGE SCALE GENOMIC DNA]</scope>
    <source>
        <strain evidence="1 2">BIOML-A10</strain>
    </source>
</reference>
<accession>A0A6L6LE26</accession>
<proteinExistence type="predicted"/>
<dbReference type="SMART" id="SM00248">
    <property type="entry name" value="ANK"/>
    <property type="match status" value="1"/>
</dbReference>
<protein>
    <submittedName>
        <fullName evidence="1">Ankyrin repeat domain-containing protein</fullName>
    </submittedName>
</protein>
<dbReference type="InterPro" id="IPR002110">
    <property type="entry name" value="Ankyrin_rpt"/>
</dbReference>
<dbReference type="PROSITE" id="PS50088">
    <property type="entry name" value="ANK_REPEAT"/>
    <property type="match status" value="1"/>
</dbReference>
<dbReference type="InterPro" id="IPR036770">
    <property type="entry name" value="Ankyrin_rpt-contain_sf"/>
</dbReference>
<dbReference type="RefSeq" id="WP_155167768.1">
    <property type="nucleotide sequence ID" value="NZ_JANCPP010000003.1"/>
</dbReference>